<name>A0A8J7DNE4_9CYAN</name>
<keyword evidence="3" id="KW-1185">Reference proteome</keyword>
<sequence>MDDITNYYLVTDNIATSGQPNPEQFQAIAEAGYEVIINLAMPTSDNALADEGAIVTQLGMSYIHLPVVWEAPKLDEVRLFFGIMQVFEDRKVWVHCALNMRVSCFLYLYQKHVLEFPDARSRVPMINLWQPNPVWQKLIQEAESAFAQ</sequence>
<dbReference type="SUPFAM" id="SSF52799">
    <property type="entry name" value="(Phosphotyrosine protein) phosphatases II"/>
    <property type="match status" value="1"/>
</dbReference>
<evidence type="ECO:0000313" key="3">
    <source>
        <dbReference type="Proteomes" id="UP000654482"/>
    </source>
</evidence>
<evidence type="ECO:0000259" key="1">
    <source>
        <dbReference type="Pfam" id="PF22741"/>
    </source>
</evidence>
<proteinExistence type="predicted"/>
<accession>A0A8J7DNE4</accession>
<dbReference type="CDD" id="cd14503">
    <property type="entry name" value="PTP-bact"/>
    <property type="match status" value="1"/>
</dbReference>
<dbReference type="Gene3D" id="3.90.190.10">
    <property type="entry name" value="Protein tyrosine phosphatase superfamily"/>
    <property type="match status" value="1"/>
</dbReference>
<feature type="domain" description="DSP-PTPase phosphatase fused to NAD+ Kinase" evidence="1">
    <location>
        <begin position="16"/>
        <end position="98"/>
    </location>
</feature>
<comment type="caution">
    <text evidence="2">The sequence shown here is derived from an EMBL/GenBank/DDBJ whole genome shotgun (WGS) entry which is preliminary data.</text>
</comment>
<dbReference type="Pfam" id="PF22741">
    <property type="entry name" value="PTP-NADK"/>
    <property type="match status" value="1"/>
</dbReference>
<reference evidence="2" key="1">
    <citation type="submission" date="2020-10" db="EMBL/GenBank/DDBJ databases">
        <authorList>
            <person name="Castelo-Branco R."/>
            <person name="Eusebio N."/>
            <person name="Adriana R."/>
            <person name="Vieira A."/>
            <person name="Brugerolle De Fraissinette N."/>
            <person name="Rezende De Castro R."/>
            <person name="Schneider M.P."/>
            <person name="Vasconcelos V."/>
            <person name="Leao P.N."/>
        </authorList>
    </citation>
    <scope>NUCLEOTIDE SEQUENCE</scope>
    <source>
        <strain evidence="2">LEGE 07157</strain>
    </source>
</reference>
<gene>
    <name evidence="2" type="ORF">IQ249_00980</name>
</gene>
<organism evidence="2 3">
    <name type="scientific">Lusitaniella coriacea LEGE 07157</name>
    <dbReference type="NCBI Taxonomy" id="945747"/>
    <lineage>
        <taxon>Bacteria</taxon>
        <taxon>Bacillati</taxon>
        <taxon>Cyanobacteriota</taxon>
        <taxon>Cyanophyceae</taxon>
        <taxon>Spirulinales</taxon>
        <taxon>Lusitaniellaceae</taxon>
        <taxon>Lusitaniella</taxon>
    </lineage>
</organism>
<dbReference type="Proteomes" id="UP000654482">
    <property type="component" value="Unassembled WGS sequence"/>
</dbReference>
<dbReference type="EMBL" id="JADEWZ010000001">
    <property type="protein sequence ID" value="MBE9114459.1"/>
    <property type="molecule type" value="Genomic_DNA"/>
</dbReference>
<protein>
    <submittedName>
        <fullName evidence="2">Protein tyrosine phosphatase family protein</fullName>
    </submittedName>
</protein>
<evidence type="ECO:0000313" key="2">
    <source>
        <dbReference type="EMBL" id="MBE9114459.1"/>
    </source>
</evidence>
<dbReference type="InterPro" id="IPR029021">
    <property type="entry name" value="Prot-tyrosine_phosphatase-like"/>
</dbReference>
<dbReference type="RefSeq" id="WP_194027533.1">
    <property type="nucleotide sequence ID" value="NZ_JADEWZ010000001.1"/>
</dbReference>
<dbReference type="AlphaFoldDB" id="A0A8J7DNE4"/>
<dbReference type="InterPro" id="IPR055214">
    <property type="entry name" value="PTP-NADK"/>
</dbReference>